<evidence type="ECO:0000313" key="2">
    <source>
        <dbReference type="EMBL" id="CAB1128559.1"/>
    </source>
</evidence>
<keyword evidence="1" id="KW-0812">Transmembrane</keyword>
<dbReference type="EMBL" id="LR778114">
    <property type="protein sequence ID" value="CAB1128559.1"/>
    <property type="molecule type" value="Genomic_DNA"/>
</dbReference>
<keyword evidence="1" id="KW-0472">Membrane</keyword>
<gene>
    <name evidence="2" type="ORF">R50_1053</name>
</gene>
<dbReference type="KEGG" id="hfv:R50_1053"/>
<sequence>MFIHKHMSWIRRWKDDVQKHAHWAFYSEVASFIVSVVAGDWS</sequence>
<name>A0A6F8ZEY5_9FIRM</name>
<keyword evidence="1" id="KW-1133">Transmembrane helix</keyword>
<proteinExistence type="predicted"/>
<keyword evidence="3" id="KW-1185">Reference proteome</keyword>
<organism evidence="2 3">
    <name type="scientific">Candidatus Hydrogenisulfobacillus filiaventi</name>
    <dbReference type="NCBI Taxonomy" id="2707344"/>
    <lineage>
        <taxon>Bacteria</taxon>
        <taxon>Bacillati</taxon>
        <taxon>Bacillota</taxon>
        <taxon>Clostridia</taxon>
        <taxon>Eubacteriales</taxon>
        <taxon>Clostridiales Family XVII. Incertae Sedis</taxon>
        <taxon>Candidatus Hydrogenisulfobacillus</taxon>
    </lineage>
</organism>
<evidence type="ECO:0000313" key="3">
    <source>
        <dbReference type="Proteomes" id="UP000503399"/>
    </source>
</evidence>
<reference evidence="2 3" key="1">
    <citation type="submission" date="2020-02" db="EMBL/GenBank/DDBJ databases">
        <authorList>
            <person name="Hogendoorn C."/>
        </authorList>
    </citation>
    <scope>NUCLEOTIDE SEQUENCE [LARGE SCALE GENOMIC DNA]</scope>
    <source>
        <strain evidence="2">R501</strain>
    </source>
</reference>
<evidence type="ECO:0000256" key="1">
    <source>
        <dbReference type="SAM" id="Phobius"/>
    </source>
</evidence>
<accession>A0A6F8ZEY5</accession>
<dbReference type="Proteomes" id="UP000503399">
    <property type="component" value="Chromosome"/>
</dbReference>
<protein>
    <submittedName>
        <fullName evidence="2">Uncharacterized protein</fullName>
    </submittedName>
</protein>
<dbReference type="AlphaFoldDB" id="A0A6F8ZEY5"/>
<feature type="transmembrane region" description="Helical" evidence="1">
    <location>
        <begin position="21"/>
        <end position="39"/>
    </location>
</feature>